<comment type="caution">
    <text evidence="1">The sequence shown here is derived from an EMBL/GenBank/DDBJ whole genome shotgun (WGS) entry which is preliminary data.</text>
</comment>
<reference evidence="1 2" key="1">
    <citation type="journal article" date="2017" name="Curr. Microbiol.">
        <title>Lysobacter zhanggongensis sp. nov. Isolated from a Pit Mud.</title>
        <authorList>
            <person name="Zhang X.F."/>
            <person name="Wang H.H."/>
            <person name="Sun X.Y."/>
            <person name="Pan C.M."/>
        </authorList>
    </citation>
    <scope>NUCLEOTIDE SEQUENCE [LARGE SCALE GENOMIC DNA]</scope>
    <source>
        <strain evidence="1 2">ZGLJ7-1</strain>
    </source>
</reference>
<dbReference type="EMBL" id="JAXGFO010000091">
    <property type="protein sequence ID" value="MEG3158532.1"/>
    <property type="molecule type" value="Genomic_DNA"/>
</dbReference>
<accession>A0ABU7YSK5</accession>
<proteinExistence type="predicted"/>
<name>A0ABU7YSK5_9GAMM</name>
<evidence type="ECO:0008006" key="3">
    <source>
        <dbReference type="Google" id="ProtNLM"/>
    </source>
</evidence>
<protein>
    <recommendedName>
        <fullName evidence="3">UDP-N-acetylglucosamine--N-acetylmuramyl-(Pentapeptide) pyrophosphoryl-undecaprenol N-acetylglucosamine transferase</fullName>
    </recommendedName>
</protein>
<evidence type="ECO:0000313" key="1">
    <source>
        <dbReference type="EMBL" id="MEG3158532.1"/>
    </source>
</evidence>
<organism evidence="1 2">
    <name type="scientific">Lysobacter zhanggongensis</name>
    <dbReference type="NCBI Taxonomy" id="1774951"/>
    <lineage>
        <taxon>Bacteria</taxon>
        <taxon>Pseudomonadati</taxon>
        <taxon>Pseudomonadota</taxon>
        <taxon>Gammaproteobacteria</taxon>
        <taxon>Lysobacterales</taxon>
        <taxon>Lysobacteraceae</taxon>
        <taxon>Lysobacter</taxon>
    </lineage>
</organism>
<dbReference type="Proteomes" id="UP001334501">
    <property type="component" value="Unassembled WGS sequence"/>
</dbReference>
<keyword evidence="2" id="KW-1185">Reference proteome</keyword>
<sequence>DTADLARRISATLEILAERADLLRLAQAARSLARPDAAARVADIVVAQIRPPHSNPEQAA</sequence>
<gene>
    <name evidence="1" type="ORF">SNE33_11710</name>
</gene>
<evidence type="ECO:0000313" key="2">
    <source>
        <dbReference type="Proteomes" id="UP001334501"/>
    </source>
</evidence>
<feature type="non-terminal residue" evidence="1">
    <location>
        <position position="1"/>
    </location>
</feature>